<sequence>MKYLFISRPGDPESFKEYFKKFELLSNDSLLAQYNREVQIGIVGVHAQALKLLALRKIFLKRFGKSPVLLKDDMISLTGKHNVFPDP</sequence>
<name>A0ABT7WBM5_9FLAO</name>
<protein>
    <submittedName>
        <fullName evidence="1">Uncharacterized protein</fullName>
    </submittedName>
</protein>
<comment type="caution">
    <text evidence="1">The sequence shown here is derived from an EMBL/GenBank/DDBJ whole genome shotgun (WGS) entry which is preliminary data.</text>
</comment>
<dbReference type="EMBL" id="JAUDUY010000001">
    <property type="protein sequence ID" value="MDM9630234.1"/>
    <property type="molecule type" value="Genomic_DNA"/>
</dbReference>
<reference evidence="1" key="1">
    <citation type="submission" date="2023-06" db="EMBL/GenBank/DDBJ databases">
        <title>Robiginitalea aurantiacus sp. nov. and Algoriphagus sediminis sp. nov., isolated from coastal sediment.</title>
        <authorList>
            <person name="Zhou Z.Y."/>
            <person name="An J."/>
            <person name="Jia Y.W."/>
            <person name="Du Z.J."/>
        </authorList>
    </citation>
    <scope>NUCLEOTIDE SEQUENCE</scope>
    <source>
        <strain evidence="1">M39</strain>
    </source>
</reference>
<gene>
    <name evidence="1" type="ORF">QU605_02050</name>
</gene>
<proteinExistence type="predicted"/>
<dbReference type="RefSeq" id="WP_289723593.1">
    <property type="nucleotide sequence ID" value="NZ_JAUDUY010000001.1"/>
</dbReference>
<accession>A0ABT7WBM5</accession>
<evidence type="ECO:0000313" key="2">
    <source>
        <dbReference type="Proteomes" id="UP001174839"/>
    </source>
</evidence>
<organism evidence="1 2">
    <name type="scientific">Robiginitalea aurantiaca</name>
    <dbReference type="NCBI Taxonomy" id="3056915"/>
    <lineage>
        <taxon>Bacteria</taxon>
        <taxon>Pseudomonadati</taxon>
        <taxon>Bacteroidota</taxon>
        <taxon>Flavobacteriia</taxon>
        <taxon>Flavobacteriales</taxon>
        <taxon>Flavobacteriaceae</taxon>
        <taxon>Robiginitalea</taxon>
    </lineage>
</organism>
<keyword evidence="2" id="KW-1185">Reference proteome</keyword>
<evidence type="ECO:0000313" key="1">
    <source>
        <dbReference type="EMBL" id="MDM9630234.1"/>
    </source>
</evidence>
<dbReference type="Proteomes" id="UP001174839">
    <property type="component" value="Unassembled WGS sequence"/>
</dbReference>